<evidence type="ECO:0000256" key="2">
    <source>
        <dbReference type="SAM" id="MobiDB-lite"/>
    </source>
</evidence>
<proteinExistence type="predicted"/>
<organism evidence="5 6">
    <name type="scientific">Sphaerospermopsis reniformis</name>
    <dbReference type="NCBI Taxonomy" id="531300"/>
    <lineage>
        <taxon>Bacteria</taxon>
        <taxon>Bacillati</taxon>
        <taxon>Cyanobacteriota</taxon>
        <taxon>Cyanophyceae</taxon>
        <taxon>Nostocales</taxon>
        <taxon>Aphanizomenonaceae</taxon>
        <taxon>Sphaerospermopsis</taxon>
    </lineage>
</organism>
<evidence type="ECO:0008006" key="7">
    <source>
        <dbReference type="Google" id="ProtNLM"/>
    </source>
</evidence>
<feature type="compositionally biased region" description="Low complexity" evidence="2">
    <location>
        <begin position="53"/>
        <end position="62"/>
    </location>
</feature>
<dbReference type="EMBL" id="BJCE01000116">
    <property type="protein sequence ID" value="GCL38101.1"/>
    <property type="molecule type" value="Genomic_DNA"/>
</dbReference>
<dbReference type="AlphaFoldDB" id="A0A480A4B1"/>
<name>A0A480A4B1_9CYAN</name>
<feature type="domain" description="Bacterial toxin 28" evidence="4">
    <location>
        <begin position="359"/>
        <end position="457"/>
    </location>
</feature>
<feature type="coiled-coil region" evidence="1">
    <location>
        <begin position="403"/>
        <end position="454"/>
    </location>
</feature>
<feature type="region of interest" description="Disordered" evidence="2">
    <location>
        <begin position="51"/>
        <end position="73"/>
    </location>
</feature>
<evidence type="ECO:0000313" key="6">
    <source>
        <dbReference type="Proteomes" id="UP000300142"/>
    </source>
</evidence>
<keyword evidence="6" id="KW-1185">Reference proteome</keyword>
<feature type="domain" description="eCIS core" evidence="3">
    <location>
        <begin position="157"/>
        <end position="228"/>
    </location>
</feature>
<dbReference type="Pfam" id="PF13699">
    <property type="entry name" value="eCIS_core"/>
    <property type="match status" value="1"/>
</dbReference>
<evidence type="ECO:0000259" key="4">
    <source>
        <dbReference type="Pfam" id="PF15605"/>
    </source>
</evidence>
<reference evidence="6" key="1">
    <citation type="submission" date="2019-02" db="EMBL/GenBank/DDBJ databases">
        <title>Draft genome sequence of Sphaerospermopsis reniformis NIES-1949.</title>
        <authorList>
            <person name="Yamaguchi H."/>
            <person name="Suzuki S."/>
            <person name="Kawachi M."/>
        </authorList>
    </citation>
    <scope>NUCLEOTIDE SEQUENCE [LARGE SCALE GENOMIC DNA]</scope>
    <source>
        <strain evidence="6">NIES-1949</strain>
    </source>
</reference>
<evidence type="ECO:0000313" key="5">
    <source>
        <dbReference type="EMBL" id="GCL38101.1"/>
    </source>
</evidence>
<protein>
    <recommendedName>
        <fullName evidence="7">DUF4157 domain-containing protein</fullName>
    </recommendedName>
</protein>
<feature type="region of interest" description="Disordered" evidence="2">
    <location>
        <begin position="120"/>
        <end position="162"/>
    </location>
</feature>
<accession>A0A480A4B1</accession>
<gene>
    <name evidence="5" type="ORF">SR1949_32140</name>
</gene>
<keyword evidence="1" id="KW-0175">Coiled coil</keyword>
<dbReference type="Proteomes" id="UP000300142">
    <property type="component" value="Unassembled WGS sequence"/>
</dbReference>
<dbReference type="InterPro" id="IPR028948">
    <property type="entry name" value="Ntox28"/>
</dbReference>
<comment type="caution">
    <text evidence="5">The sequence shown here is derived from an EMBL/GenBank/DDBJ whole genome shotgun (WGS) entry which is preliminary data.</text>
</comment>
<sequence>MSDRTFARKKTATSTFYHSSLVSPTTPTLANPVRGFGLTTNNVMQTATEVSTQQQPEQSEQQAINEQPITHDISRISFRRPQAKLTVGEPGDKYEQEADMMAHRVMSIPATAIQREAISQEEELQTKPALQTASHGNLADGDSIESRLNSSKGGGSPLADNVRSFMKPRFGADFSQVRVHTDSTAVQMNRQLGAQAFTHGSDVYYGEGKAPGNNQLTAHELTHVVQQLSLSSGTYIQKSPVSALAKQGVKAAAKKAIQEFIENQIKSRLQQYMSKQFAKQFIKDADDILSIMDSSWWEIGLELIPVAGDIYGIASFTKKLDKLWERVKFLEKKVQLVTTAASKTLKKINLSAKLTGKGKDKLEAFTNKVNRLAEHLTEDDLAGAAKDILGEPVKIGGKQYDHLKEVNDALKGLGNQLDQLKNSIKNSEFEGDTLEEAKRLLSTVSRQKDEIQNVLIKVQGGI</sequence>
<evidence type="ECO:0000256" key="1">
    <source>
        <dbReference type="SAM" id="Coils"/>
    </source>
</evidence>
<dbReference type="InterPro" id="IPR025295">
    <property type="entry name" value="eCIS_core_dom"/>
</dbReference>
<dbReference type="Pfam" id="PF15605">
    <property type="entry name" value="Ntox28"/>
    <property type="match status" value="1"/>
</dbReference>
<evidence type="ECO:0000259" key="3">
    <source>
        <dbReference type="Pfam" id="PF13699"/>
    </source>
</evidence>